<evidence type="ECO:0000256" key="3">
    <source>
        <dbReference type="ARBA" id="ARBA00006040"/>
    </source>
</evidence>
<evidence type="ECO:0000256" key="9">
    <source>
        <dbReference type="ARBA" id="ARBA00022833"/>
    </source>
</evidence>
<evidence type="ECO:0000313" key="17">
    <source>
        <dbReference type="Proteomes" id="UP000262825"/>
    </source>
</evidence>
<dbReference type="InterPro" id="IPR001567">
    <property type="entry name" value="Pept_M3A_M3B_dom"/>
</dbReference>
<dbReference type="EMBL" id="UFAJ01000522">
    <property type="protein sequence ID" value="SSD60978.1"/>
    <property type="molecule type" value="Genomic_DNA"/>
</dbReference>
<dbReference type="GO" id="GO:0046872">
    <property type="term" value="F:metal ion binding"/>
    <property type="evidence" value="ECO:0007669"/>
    <property type="project" value="UniProtKB-UniRule"/>
</dbReference>
<evidence type="ECO:0000256" key="7">
    <source>
        <dbReference type="ARBA" id="ARBA00022723"/>
    </source>
</evidence>
<evidence type="ECO:0000313" key="16">
    <source>
        <dbReference type="EMBL" id="SSD60978.1"/>
    </source>
</evidence>
<dbReference type="PANTHER" id="PTHR11804">
    <property type="entry name" value="PROTEASE M3 THIMET OLIGOPEPTIDASE-RELATED"/>
    <property type="match status" value="1"/>
</dbReference>
<comment type="similarity">
    <text evidence="3 14">Belongs to the peptidase M3 family.</text>
</comment>
<reference evidence="17" key="1">
    <citation type="submission" date="2018-06" db="EMBL/GenBank/DDBJ databases">
        <authorList>
            <person name="Guldener U."/>
        </authorList>
    </citation>
    <scope>NUCLEOTIDE SEQUENCE [LARGE SCALE GENOMIC DNA]</scope>
    <source>
        <strain evidence="17">UTAD17</strain>
    </source>
</reference>
<organism evidence="16 17">
    <name type="scientific">Saccharomycodes ludwigii</name>
    <dbReference type="NCBI Taxonomy" id="36035"/>
    <lineage>
        <taxon>Eukaryota</taxon>
        <taxon>Fungi</taxon>
        <taxon>Dikarya</taxon>
        <taxon>Ascomycota</taxon>
        <taxon>Saccharomycotina</taxon>
        <taxon>Saccharomycetes</taxon>
        <taxon>Saccharomycodales</taxon>
        <taxon>Saccharomycodaceae</taxon>
        <taxon>Saccharomycodes</taxon>
    </lineage>
</organism>
<keyword evidence="9 14" id="KW-0862">Zinc</keyword>
<keyword evidence="7 14" id="KW-0479">Metal-binding</keyword>
<keyword evidence="12" id="KW-0496">Mitochondrion</keyword>
<evidence type="ECO:0000256" key="5">
    <source>
        <dbReference type="ARBA" id="ARBA00018046"/>
    </source>
</evidence>
<protein>
    <recommendedName>
        <fullName evidence="5">Mitochondrial intermediate peptidase</fullName>
        <ecNumber evidence="4">3.4.24.59</ecNumber>
    </recommendedName>
</protein>
<keyword evidence="6 14" id="KW-0645">Protease</keyword>
<proteinExistence type="inferred from homology"/>
<evidence type="ECO:0000256" key="12">
    <source>
        <dbReference type="ARBA" id="ARBA00023128"/>
    </source>
</evidence>
<dbReference type="EC" id="3.4.24.59" evidence="4"/>
<dbReference type="GO" id="GO:0006627">
    <property type="term" value="P:protein processing involved in protein targeting to mitochondrion"/>
    <property type="evidence" value="ECO:0007669"/>
    <property type="project" value="TreeGrafter"/>
</dbReference>
<gene>
    <name evidence="16" type="ORF">SCODWIG_02739</name>
</gene>
<comment type="catalytic activity">
    <reaction evidence="1">
        <text>Release of an N-terminal octapeptide as second stage of processing of some proteins imported into the mitochondrion.</text>
        <dbReference type="EC" id="3.4.24.59"/>
    </reaction>
</comment>
<dbReference type="Gene3D" id="3.40.390.10">
    <property type="entry name" value="Collagenase (Catalytic Domain)"/>
    <property type="match status" value="1"/>
</dbReference>
<dbReference type="GO" id="GO:0006518">
    <property type="term" value="P:peptide metabolic process"/>
    <property type="evidence" value="ECO:0007669"/>
    <property type="project" value="TreeGrafter"/>
</dbReference>
<dbReference type="FunFam" id="3.40.390.10:FF:000055">
    <property type="entry name" value="Related to mitochondrial intermediate peptidase"/>
    <property type="match status" value="1"/>
</dbReference>
<keyword evidence="10" id="KW-0809">Transit peptide</keyword>
<evidence type="ECO:0000256" key="1">
    <source>
        <dbReference type="ARBA" id="ARBA00000436"/>
    </source>
</evidence>
<keyword evidence="11 14" id="KW-0482">Metalloprotease</keyword>
<feature type="domain" description="Peptidase M3A/M3B catalytic" evidence="15">
    <location>
        <begin position="286"/>
        <end position="753"/>
    </location>
</feature>
<dbReference type="GO" id="GO:0005759">
    <property type="term" value="C:mitochondrial matrix"/>
    <property type="evidence" value="ECO:0007669"/>
    <property type="project" value="UniProtKB-SubCell"/>
</dbReference>
<evidence type="ECO:0000256" key="13">
    <source>
        <dbReference type="ARBA" id="ARBA00025208"/>
    </source>
</evidence>
<accession>A0A376B8H7</accession>
<evidence type="ECO:0000256" key="14">
    <source>
        <dbReference type="RuleBase" id="RU003435"/>
    </source>
</evidence>
<dbReference type="InterPro" id="IPR024077">
    <property type="entry name" value="Neurolysin/TOP_dom2"/>
</dbReference>
<comment type="function">
    <text evidence="13">Cleaves proteins, imported into the mitochondrion, to their mature size. While most mitochondrial precursor proteins are processed to the mature form in one step by mitochondrial processing peptidase (MPP), the sequential cleavage by MIP of an octapeptide after initial processing by MPP is a required step for a subgroup of nuclear-encoded precursor proteins destined for the matrix or the inner membrane.</text>
</comment>
<keyword evidence="17" id="KW-1185">Reference proteome</keyword>
<evidence type="ECO:0000256" key="2">
    <source>
        <dbReference type="ARBA" id="ARBA00004305"/>
    </source>
</evidence>
<sequence>MKSLTRICLRRNINKLSKPFSSSSYLCFQQIGHCNFYSTSSTQSDIQKIFDDQQYWDEIRSNNLKINSSSPTGLFENRYLTNSNGLIKYSAYCLKLAQGLVDKMHKDTSKEGLKKYIRRMDELSNTLCRVIDLCEFIRASHPKPSFVDAAQKCYEQMFEFMNVLNTDLVLCKTLKKVLNTPELLSSLTEEELKVGKILLEDFEKSGNFMENTKVREDFITLSQQISVVGQEFINNVDYAATNYIKINTAELDKSKTPSIILNNLHKDISMKNYKIPINSHGPYSILRSCPDEKIRKQVWAALHSCSPEQIGKLKVLLHLRMVLATTMNFPNFASYQLEGKIAKTPEHVMNFLNSLVQVVKPKAFKELEPIRKLKIEELNCQNDVVSVRPWDRDYYSTLQSIKKRRLTDQDDVSQYFSLGSVMNGLSNLFSSIYKAKFIPVCPKPGETWNNEVRRFNVVNELDNDSLIGVIYCDLFERHGKTSNPAHFTVCCSRKLFPDENIDPTLTQTTTDPNGNLYQIPVISLVCNFSTSQKDSHGNKLCFLQLSEVETLFHEMGHAMHSMFGRTDLQNVSGTRCATDFVELPSILMEHFAKDPRVLHQISNHYLTCEKLDIETLNKITHQNRDFEFTEVYQQLKMAILDQVLHTENPDDIVKAYHDLELKMEILSDDVSTWVGKFGHLFGYGALYYSYLLDRAIASKVYHHLFALDPFSSEAGLKFKQSVLQWGGSKDPWECLALCFNKPELAKGDEKAMKFIGNTSSNL</sequence>
<evidence type="ECO:0000256" key="6">
    <source>
        <dbReference type="ARBA" id="ARBA00022670"/>
    </source>
</evidence>
<comment type="cofactor">
    <cofactor evidence="14">
        <name>Zn(2+)</name>
        <dbReference type="ChEBI" id="CHEBI:29105"/>
    </cofactor>
    <text evidence="14">Binds 1 zinc ion.</text>
</comment>
<dbReference type="InterPro" id="IPR024079">
    <property type="entry name" value="MetalloPept_cat_dom_sf"/>
</dbReference>
<dbReference type="Gene3D" id="1.10.1370.10">
    <property type="entry name" value="Neurolysin, domain 3"/>
    <property type="match status" value="1"/>
</dbReference>
<dbReference type="Proteomes" id="UP000262825">
    <property type="component" value="Unassembled WGS sequence"/>
</dbReference>
<name>A0A376B8H7_9ASCO</name>
<evidence type="ECO:0000256" key="4">
    <source>
        <dbReference type="ARBA" id="ARBA00012441"/>
    </source>
</evidence>
<keyword evidence="8 14" id="KW-0378">Hydrolase</keyword>
<dbReference type="VEuPathDB" id="FungiDB:SCODWIG_02739"/>
<dbReference type="GO" id="GO:0004222">
    <property type="term" value="F:metalloendopeptidase activity"/>
    <property type="evidence" value="ECO:0007669"/>
    <property type="project" value="UniProtKB-EC"/>
</dbReference>
<evidence type="ECO:0000259" key="15">
    <source>
        <dbReference type="Pfam" id="PF01432"/>
    </source>
</evidence>
<evidence type="ECO:0000256" key="10">
    <source>
        <dbReference type="ARBA" id="ARBA00022946"/>
    </source>
</evidence>
<dbReference type="InterPro" id="IPR033851">
    <property type="entry name" value="M3A_MIP"/>
</dbReference>
<dbReference type="AlphaFoldDB" id="A0A376B8H7"/>
<dbReference type="Pfam" id="PF01432">
    <property type="entry name" value="Peptidase_M3"/>
    <property type="match status" value="1"/>
</dbReference>
<dbReference type="PANTHER" id="PTHR11804:SF79">
    <property type="entry name" value="MITOCHONDRIAL INTERMEDIATE PEPTIDASE"/>
    <property type="match status" value="1"/>
</dbReference>
<dbReference type="InterPro" id="IPR045090">
    <property type="entry name" value="Pept_M3A_M3B"/>
</dbReference>
<dbReference type="CDD" id="cd06457">
    <property type="entry name" value="M3A_MIP"/>
    <property type="match status" value="1"/>
</dbReference>
<evidence type="ECO:0000256" key="8">
    <source>
        <dbReference type="ARBA" id="ARBA00022801"/>
    </source>
</evidence>
<dbReference type="SUPFAM" id="SSF55486">
    <property type="entry name" value="Metalloproteases ('zincins'), catalytic domain"/>
    <property type="match status" value="1"/>
</dbReference>
<evidence type="ECO:0000256" key="11">
    <source>
        <dbReference type="ARBA" id="ARBA00023049"/>
    </source>
</evidence>
<comment type="subcellular location">
    <subcellularLocation>
        <location evidence="2">Mitochondrion matrix</location>
    </subcellularLocation>
</comment>